<organism evidence="3 6">
    <name type="scientific">Leptospira adleri</name>
    <dbReference type="NCBI Taxonomy" id="2023186"/>
    <lineage>
        <taxon>Bacteria</taxon>
        <taxon>Pseudomonadati</taxon>
        <taxon>Spirochaetota</taxon>
        <taxon>Spirochaetia</taxon>
        <taxon>Leptospirales</taxon>
        <taxon>Leptospiraceae</taxon>
        <taxon>Leptospira</taxon>
    </lineage>
</organism>
<accession>A0A2M9YNI7</accession>
<dbReference type="EMBL" id="NPDV01000009">
    <property type="protein sequence ID" value="PJZ53040.1"/>
    <property type="molecule type" value="Genomic_DNA"/>
</dbReference>
<dbReference type="Proteomes" id="UP000232149">
    <property type="component" value="Unassembled WGS sequence"/>
</dbReference>
<evidence type="ECO:0000256" key="1">
    <source>
        <dbReference type="SAM" id="SignalP"/>
    </source>
</evidence>
<name>A0A2M9YNI7_9LEPT</name>
<protein>
    <recommendedName>
        <fullName evidence="2">DUF1554 domain-containing protein</fullName>
    </recommendedName>
</protein>
<evidence type="ECO:0000313" key="4">
    <source>
        <dbReference type="EMBL" id="PJZ62596.1"/>
    </source>
</evidence>
<dbReference type="InterPro" id="IPR011448">
    <property type="entry name" value="DUF1554"/>
</dbReference>
<evidence type="ECO:0000313" key="6">
    <source>
        <dbReference type="Proteomes" id="UP000232188"/>
    </source>
</evidence>
<sequence>MKTRIKTLLTLLFVFLNISCSGESNSKDSDILNLLMFKQSVESTSATSLNNRGFRYLFVTTDAHNGNLGGVSGADNFCETQKPAGLGTTGRFKALLVTGIGNPDSTRIASMNVDANFNGLGDGQTNWVLKADTEYRRTDGTTVVFRTNSRRLFDFLPANLLQNSFATTAGTGIWTALEGNWRSIGSCAFWTSADAGDGGEIGLPNERDIQSIHGGTITCNTTARVLCIEQ</sequence>
<dbReference type="Gene3D" id="3.10.100.10">
    <property type="entry name" value="Mannose-Binding Protein A, subunit A"/>
    <property type="match status" value="1"/>
</dbReference>
<feature type="signal peptide" evidence="1">
    <location>
        <begin position="1"/>
        <end position="26"/>
    </location>
</feature>
<reference evidence="5 6" key="1">
    <citation type="submission" date="2017-07" db="EMBL/GenBank/DDBJ databases">
        <title>Leptospira spp. isolated from tropical soils.</title>
        <authorList>
            <person name="Thibeaux R."/>
            <person name="Iraola G."/>
            <person name="Ferres I."/>
            <person name="Bierque E."/>
            <person name="Girault D."/>
            <person name="Soupe-Gilbert M.-E."/>
            <person name="Picardeau M."/>
            <person name="Goarant C."/>
        </authorList>
    </citation>
    <scope>NUCLEOTIDE SEQUENCE [LARGE SCALE GENOMIC DNA]</scope>
    <source>
        <strain evidence="3 6">FH2-B-C1</strain>
        <strain evidence="4 5">FH2-B-D1</strain>
    </source>
</reference>
<gene>
    <name evidence="4" type="ORF">CH376_07290</name>
    <name evidence="3" type="ORF">CH380_11510</name>
</gene>
<dbReference type="EMBL" id="NPDU01000014">
    <property type="protein sequence ID" value="PJZ62596.1"/>
    <property type="molecule type" value="Genomic_DNA"/>
</dbReference>
<feature type="domain" description="DUF1554" evidence="2">
    <location>
        <begin position="63"/>
        <end position="205"/>
    </location>
</feature>
<evidence type="ECO:0000259" key="2">
    <source>
        <dbReference type="Pfam" id="PF07588"/>
    </source>
</evidence>
<evidence type="ECO:0000313" key="3">
    <source>
        <dbReference type="EMBL" id="PJZ53040.1"/>
    </source>
</evidence>
<keyword evidence="5" id="KW-1185">Reference proteome</keyword>
<dbReference type="Pfam" id="PF07588">
    <property type="entry name" value="DUF1554"/>
    <property type="match status" value="1"/>
</dbReference>
<dbReference type="SUPFAM" id="SSF56436">
    <property type="entry name" value="C-type lectin-like"/>
    <property type="match status" value="1"/>
</dbReference>
<dbReference type="InterPro" id="IPR016186">
    <property type="entry name" value="C-type_lectin-like/link_sf"/>
</dbReference>
<evidence type="ECO:0000313" key="5">
    <source>
        <dbReference type="Proteomes" id="UP000232149"/>
    </source>
</evidence>
<comment type="caution">
    <text evidence="3">The sequence shown here is derived from an EMBL/GenBank/DDBJ whole genome shotgun (WGS) entry which is preliminary data.</text>
</comment>
<dbReference type="InterPro" id="IPR016187">
    <property type="entry name" value="CTDL_fold"/>
</dbReference>
<keyword evidence="1" id="KW-0732">Signal</keyword>
<dbReference type="Proteomes" id="UP000232188">
    <property type="component" value="Unassembled WGS sequence"/>
</dbReference>
<dbReference type="AlphaFoldDB" id="A0A2M9YNI7"/>
<proteinExistence type="predicted"/>
<feature type="chain" id="PRO_5014916169" description="DUF1554 domain-containing protein" evidence="1">
    <location>
        <begin position="27"/>
        <end position="230"/>
    </location>
</feature>